<organism evidence="2 3">
    <name type="scientific">Rhizophagus irregularis (strain DAOM 181602 / DAOM 197198 / MUCL 43194)</name>
    <name type="common">Arbuscular mycorrhizal fungus</name>
    <name type="synonym">Glomus intraradices</name>
    <dbReference type="NCBI Taxonomy" id="747089"/>
    <lineage>
        <taxon>Eukaryota</taxon>
        <taxon>Fungi</taxon>
        <taxon>Fungi incertae sedis</taxon>
        <taxon>Mucoromycota</taxon>
        <taxon>Glomeromycotina</taxon>
        <taxon>Glomeromycetes</taxon>
        <taxon>Glomerales</taxon>
        <taxon>Glomeraceae</taxon>
        <taxon>Rhizophagus</taxon>
    </lineage>
</organism>
<keyword evidence="1" id="KW-0472">Membrane</keyword>
<keyword evidence="1" id="KW-1133">Transmembrane helix</keyword>
<dbReference type="VEuPathDB" id="FungiDB:RhiirFUN_003310"/>
<reference evidence="2 3" key="2">
    <citation type="journal article" date="2018" name="New Phytol.">
        <title>High intraspecific genome diversity in the model arbuscular mycorrhizal symbiont Rhizophagus irregularis.</title>
        <authorList>
            <person name="Chen E.C.H."/>
            <person name="Morin E."/>
            <person name="Beaudet D."/>
            <person name="Noel J."/>
            <person name="Yildirir G."/>
            <person name="Ndikumana S."/>
            <person name="Charron P."/>
            <person name="St-Onge C."/>
            <person name="Giorgi J."/>
            <person name="Kruger M."/>
            <person name="Marton T."/>
            <person name="Ropars J."/>
            <person name="Grigoriev I.V."/>
            <person name="Hainaut M."/>
            <person name="Henrissat B."/>
            <person name="Roux C."/>
            <person name="Martin F."/>
            <person name="Corradi N."/>
        </authorList>
    </citation>
    <scope>NUCLEOTIDE SEQUENCE [LARGE SCALE GENOMIC DNA]</scope>
    <source>
        <strain evidence="2 3">DAOM 197198</strain>
    </source>
</reference>
<gene>
    <name evidence="2" type="ORF">GLOIN_2v1526357</name>
</gene>
<dbReference type="Proteomes" id="UP000018888">
    <property type="component" value="Unassembled WGS sequence"/>
</dbReference>
<name>A0A2P4QPF1_RHIID</name>
<accession>A0A2P4QPF1</accession>
<proteinExistence type="predicted"/>
<feature type="transmembrane region" description="Helical" evidence="1">
    <location>
        <begin position="44"/>
        <end position="66"/>
    </location>
</feature>
<protein>
    <submittedName>
        <fullName evidence="2">Uncharacterized protein</fullName>
    </submittedName>
</protein>
<reference evidence="2 3" key="1">
    <citation type="journal article" date="2013" name="Proc. Natl. Acad. Sci. U.S.A.">
        <title>Genome of an arbuscular mycorrhizal fungus provides insight into the oldest plant symbiosis.</title>
        <authorList>
            <person name="Tisserant E."/>
            <person name="Malbreil M."/>
            <person name="Kuo A."/>
            <person name="Kohler A."/>
            <person name="Symeonidi A."/>
            <person name="Balestrini R."/>
            <person name="Charron P."/>
            <person name="Duensing N."/>
            <person name="Frei Dit Frey N."/>
            <person name="Gianinazzi-Pearson V."/>
            <person name="Gilbert L.B."/>
            <person name="Handa Y."/>
            <person name="Herr J.R."/>
            <person name="Hijri M."/>
            <person name="Koul R."/>
            <person name="Kawaguchi M."/>
            <person name="Krajinski F."/>
            <person name="Lammers P.J."/>
            <person name="Masclaux F.G."/>
            <person name="Murat C."/>
            <person name="Morin E."/>
            <person name="Ndikumana S."/>
            <person name="Pagni M."/>
            <person name="Petitpierre D."/>
            <person name="Requena N."/>
            <person name="Rosikiewicz P."/>
            <person name="Riley R."/>
            <person name="Saito K."/>
            <person name="San Clemente H."/>
            <person name="Shapiro H."/>
            <person name="van Tuinen D."/>
            <person name="Becard G."/>
            <person name="Bonfante P."/>
            <person name="Paszkowski U."/>
            <person name="Shachar-Hill Y.Y."/>
            <person name="Tuskan G.A."/>
            <person name="Young P.W."/>
            <person name="Sanders I.R."/>
            <person name="Henrissat B."/>
            <person name="Rensing S.A."/>
            <person name="Grigoriev I.V."/>
            <person name="Corradi N."/>
            <person name="Roux C."/>
            <person name="Martin F."/>
        </authorList>
    </citation>
    <scope>NUCLEOTIDE SEQUENCE [LARGE SCALE GENOMIC DNA]</scope>
    <source>
        <strain evidence="2 3">DAOM 197198</strain>
    </source>
</reference>
<dbReference type="AlphaFoldDB" id="A0A2P4QPF1"/>
<comment type="caution">
    <text evidence="2">The sequence shown here is derived from an EMBL/GenBank/DDBJ whole genome shotgun (WGS) entry which is preliminary data.</text>
</comment>
<dbReference type="EMBL" id="AUPC02000024">
    <property type="protein sequence ID" value="POG79537.1"/>
    <property type="molecule type" value="Genomic_DNA"/>
</dbReference>
<sequence>MVVQAVAQAVLLASFLILAIRRLRACVLKLYFRSSFDFCFEGSVFLISVNYSMIGLAVAVNCILILF</sequence>
<evidence type="ECO:0000313" key="2">
    <source>
        <dbReference type="EMBL" id="POG79537.1"/>
    </source>
</evidence>
<keyword evidence="3" id="KW-1185">Reference proteome</keyword>
<evidence type="ECO:0000313" key="3">
    <source>
        <dbReference type="Proteomes" id="UP000018888"/>
    </source>
</evidence>
<keyword evidence="1" id="KW-0812">Transmembrane</keyword>
<evidence type="ECO:0000256" key="1">
    <source>
        <dbReference type="SAM" id="Phobius"/>
    </source>
</evidence>